<reference evidence="1" key="1">
    <citation type="submission" date="2019-08" db="EMBL/GenBank/DDBJ databases">
        <title>Reference gene set and small RNA set construction with multiple tissues from Davidia involucrata Baill.</title>
        <authorList>
            <person name="Yang H."/>
            <person name="Zhou C."/>
            <person name="Li G."/>
            <person name="Wang J."/>
            <person name="Gao P."/>
            <person name="Wang M."/>
            <person name="Wang R."/>
            <person name="Zhao Y."/>
        </authorList>
    </citation>
    <scope>NUCLEOTIDE SEQUENCE</scope>
    <source>
        <tissue evidence="1">Mixed with DoveR01_LX</tissue>
    </source>
</reference>
<keyword evidence="1" id="KW-0418">Kinase</keyword>
<gene>
    <name evidence="1" type="ORF">Din_001994</name>
</gene>
<dbReference type="GO" id="GO:0016301">
    <property type="term" value="F:kinase activity"/>
    <property type="evidence" value="ECO:0007669"/>
    <property type="project" value="UniProtKB-KW"/>
</dbReference>
<evidence type="ECO:0000313" key="1">
    <source>
        <dbReference type="EMBL" id="MPA32553.1"/>
    </source>
</evidence>
<dbReference type="EMBL" id="GHES01001994">
    <property type="protein sequence ID" value="MPA32553.1"/>
    <property type="molecule type" value="Transcribed_RNA"/>
</dbReference>
<name>A0A5B6YMA9_DAVIN</name>
<accession>A0A5B6YMA9</accession>
<proteinExistence type="predicted"/>
<dbReference type="AlphaFoldDB" id="A0A5B6YMA9"/>
<dbReference type="PANTHER" id="PTHR46633">
    <property type="entry name" value="TRANSCRIPTION FACTOR MYC/MYB-RELATED"/>
    <property type="match status" value="1"/>
</dbReference>
<dbReference type="PANTHER" id="PTHR46633:SF6">
    <property type="entry name" value="TRANSCRIPTION FACTOR MYC_MYB N-TERMINAL DOMAIN-CONTAINING PROTEIN"/>
    <property type="match status" value="1"/>
</dbReference>
<sequence>MMIESNDTSFGVDDKRQLTGTKRLYGEGPDDSPIKSINLGYNTPQNSVAGTPPIWAIPPLLPSMSCSLGALLSKLPSAVPSYNATEALDRALVNNNNNSKTTSQSVQVGNCGSLSEIQTGGDIKVESSRVVVEAGQEEKACSLNPNRGLGLEDVELGFGALRERESKSSKSQFT</sequence>
<protein>
    <submittedName>
        <fullName evidence="1">Putative Serine/threonine-protein kinase WNK-related isoform 1</fullName>
    </submittedName>
</protein>
<keyword evidence="1" id="KW-0808">Transferase</keyword>
<organism evidence="1">
    <name type="scientific">Davidia involucrata</name>
    <name type="common">Dove tree</name>
    <dbReference type="NCBI Taxonomy" id="16924"/>
    <lineage>
        <taxon>Eukaryota</taxon>
        <taxon>Viridiplantae</taxon>
        <taxon>Streptophyta</taxon>
        <taxon>Embryophyta</taxon>
        <taxon>Tracheophyta</taxon>
        <taxon>Spermatophyta</taxon>
        <taxon>Magnoliopsida</taxon>
        <taxon>eudicotyledons</taxon>
        <taxon>Gunneridae</taxon>
        <taxon>Pentapetalae</taxon>
        <taxon>asterids</taxon>
        <taxon>Cornales</taxon>
        <taxon>Nyssaceae</taxon>
        <taxon>Davidia</taxon>
    </lineage>
</organism>